<dbReference type="Pfam" id="PF10604">
    <property type="entry name" value="Polyketide_cyc2"/>
    <property type="match status" value="1"/>
</dbReference>
<accession>A0A7W9HM78</accession>
<dbReference type="Proteomes" id="UP000552097">
    <property type="component" value="Unassembled WGS sequence"/>
</dbReference>
<dbReference type="EMBL" id="JACHMO010000001">
    <property type="protein sequence ID" value="MBB5804888.1"/>
    <property type="molecule type" value="Genomic_DNA"/>
</dbReference>
<evidence type="ECO:0008006" key="3">
    <source>
        <dbReference type="Google" id="ProtNLM"/>
    </source>
</evidence>
<dbReference type="Gene3D" id="3.30.530.20">
    <property type="match status" value="1"/>
</dbReference>
<gene>
    <name evidence="1" type="ORF">F4560_004656</name>
</gene>
<dbReference type="InterPro" id="IPR019587">
    <property type="entry name" value="Polyketide_cyclase/dehydratase"/>
</dbReference>
<dbReference type="InterPro" id="IPR023393">
    <property type="entry name" value="START-like_dom_sf"/>
</dbReference>
<sequence length="145" mass="16106">MDVSASRVIPRPPEVVARYAMDWRHDHEWTQGIKRAELSTPAPGGGFGVGAEVTRTAHFLGKKIDYVLRVLAHDPPTLLEMKSVAGPFPMHVTYRFDPAPGGGTSASIRIRGDASRHYRLVGPLMARFVRANIRKDLRDLARHLS</sequence>
<protein>
    <recommendedName>
        <fullName evidence="3">Polyketide cyclase/dehydrase/lipid transport protein</fullName>
    </recommendedName>
</protein>
<dbReference type="RefSeq" id="WP_184923031.1">
    <property type="nucleotide sequence ID" value="NZ_JACHMO010000001.1"/>
</dbReference>
<keyword evidence="2" id="KW-1185">Reference proteome</keyword>
<evidence type="ECO:0000313" key="1">
    <source>
        <dbReference type="EMBL" id="MBB5804888.1"/>
    </source>
</evidence>
<evidence type="ECO:0000313" key="2">
    <source>
        <dbReference type="Proteomes" id="UP000552097"/>
    </source>
</evidence>
<organism evidence="1 2">
    <name type="scientific">Saccharothrix ecbatanensis</name>
    <dbReference type="NCBI Taxonomy" id="1105145"/>
    <lineage>
        <taxon>Bacteria</taxon>
        <taxon>Bacillati</taxon>
        <taxon>Actinomycetota</taxon>
        <taxon>Actinomycetes</taxon>
        <taxon>Pseudonocardiales</taxon>
        <taxon>Pseudonocardiaceae</taxon>
        <taxon>Saccharothrix</taxon>
    </lineage>
</organism>
<proteinExistence type="predicted"/>
<reference evidence="1 2" key="1">
    <citation type="submission" date="2020-08" db="EMBL/GenBank/DDBJ databases">
        <title>Sequencing the genomes of 1000 actinobacteria strains.</title>
        <authorList>
            <person name="Klenk H.-P."/>
        </authorList>
    </citation>
    <scope>NUCLEOTIDE SEQUENCE [LARGE SCALE GENOMIC DNA]</scope>
    <source>
        <strain evidence="1 2">DSM 45486</strain>
    </source>
</reference>
<dbReference type="SUPFAM" id="SSF55961">
    <property type="entry name" value="Bet v1-like"/>
    <property type="match status" value="1"/>
</dbReference>
<comment type="caution">
    <text evidence="1">The sequence shown here is derived from an EMBL/GenBank/DDBJ whole genome shotgun (WGS) entry which is preliminary data.</text>
</comment>
<name>A0A7W9HM78_9PSEU</name>
<dbReference type="AlphaFoldDB" id="A0A7W9HM78"/>